<keyword evidence="7" id="KW-1185">Reference proteome</keyword>
<dbReference type="Proteomes" id="UP000622890">
    <property type="component" value="Unassembled WGS sequence"/>
</dbReference>
<accession>A0A934SZD3</accession>
<dbReference type="Gene3D" id="2.40.30.170">
    <property type="match status" value="1"/>
</dbReference>
<sequence length="383" mass="40659">MVDIPKAAIAARTRFFPAARLGSVALLSALLLGACSKPVEKVEEVRPVRAMRLAAVNASSVAEYPGDVRARYESRLGFRVGGKIVARLVDVGSPVKRGQVLMRLDPQDLQLAQTQANAALQAAESNLSLAKAEYARYKDLREKNFVSQAVLDSKETAYRAAKANYEQASAALRTQRNQTGYGNLVADADGVVTGIDAETGQVVAAGTPVIRVAQIGEKEIVISLPEDRVDELRKVDNVKVRTWANPDQALPGKLRELSPVADPVTRTYTAKIALPNAPEDVRLGMTAYVTFNEAGTKPTVRVPLSALVKDGQGTGVWVVEKGAVRLAQVQLAGPSGNDMLIASGVEPGQIVVTAGVHLLKPGQKVTVLDGERVANNEADGAGK</sequence>
<dbReference type="InterPro" id="IPR058624">
    <property type="entry name" value="MdtA-like_HH"/>
</dbReference>
<dbReference type="Gene3D" id="1.10.287.470">
    <property type="entry name" value="Helix hairpin bin"/>
    <property type="match status" value="1"/>
</dbReference>
<evidence type="ECO:0000259" key="3">
    <source>
        <dbReference type="Pfam" id="PF25876"/>
    </source>
</evidence>
<dbReference type="SUPFAM" id="SSF111369">
    <property type="entry name" value="HlyD-like secretion proteins"/>
    <property type="match status" value="1"/>
</dbReference>
<evidence type="ECO:0000313" key="7">
    <source>
        <dbReference type="Proteomes" id="UP000622890"/>
    </source>
</evidence>
<reference evidence="6" key="1">
    <citation type="submission" date="2021-01" db="EMBL/GenBank/DDBJ databases">
        <title>Genome sequence of strain Noviherbaspirillum sp. DKR-6.</title>
        <authorList>
            <person name="Chaudhary D.K."/>
        </authorList>
    </citation>
    <scope>NUCLEOTIDE SEQUENCE</scope>
    <source>
        <strain evidence="6">DKR-6</strain>
    </source>
</reference>
<organism evidence="6 7">
    <name type="scientific">Noviherbaspirillum pedocola</name>
    <dbReference type="NCBI Taxonomy" id="2801341"/>
    <lineage>
        <taxon>Bacteria</taxon>
        <taxon>Pseudomonadati</taxon>
        <taxon>Pseudomonadota</taxon>
        <taxon>Betaproteobacteria</taxon>
        <taxon>Burkholderiales</taxon>
        <taxon>Oxalobacteraceae</taxon>
        <taxon>Noviherbaspirillum</taxon>
    </lineage>
</organism>
<feature type="domain" description="Multidrug resistance protein MdtA-like barrel-sandwich hybrid" evidence="4">
    <location>
        <begin position="78"/>
        <end position="208"/>
    </location>
</feature>
<gene>
    <name evidence="6" type="ORF">JJB74_14270</name>
</gene>
<dbReference type="GO" id="GO:0015562">
    <property type="term" value="F:efflux transmembrane transporter activity"/>
    <property type="evidence" value="ECO:0007669"/>
    <property type="project" value="TreeGrafter"/>
</dbReference>
<dbReference type="EMBL" id="JAEPBG010000005">
    <property type="protein sequence ID" value="MBK4735782.1"/>
    <property type="molecule type" value="Genomic_DNA"/>
</dbReference>
<evidence type="ECO:0000256" key="2">
    <source>
        <dbReference type="SAM" id="Coils"/>
    </source>
</evidence>
<feature type="domain" description="CusB-like beta-barrel" evidence="5">
    <location>
        <begin position="221"/>
        <end position="294"/>
    </location>
</feature>
<dbReference type="Pfam" id="PF25954">
    <property type="entry name" value="Beta-barrel_RND_2"/>
    <property type="match status" value="1"/>
</dbReference>
<dbReference type="Gene3D" id="2.40.420.20">
    <property type="match status" value="1"/>
</dbReference>
<feature type="domain" description="Multidrug resistance protein MdtA-like alpha-helical hairpin" evidence="3">
    <location>
        <begin position="113"/>
        <end position="178"/>
    </location>
</feature>
<dbReference type="InterPro" id="IPR058792">
    <property type="entry name" value="Beta-barrel_RND_2"/>
</dbReference>
<comment type="caution">
    <text evidence="6">The sequence shown here is derived from an EMBL/GenBank/DDBJ whole genome shotgun (WGS) entry which is preliminary data.</text>
</comment>
<name>A0A934SZD3_9BURK</name>
<dbReference type="Pfam" id="PF25917">
    <property type="entry name" value="BSH_RND"/>
    <property type="match status" value="1"/>
</dbReference>
<evidence type="ECO:0000256" key="1">
    <source>
        <dbReference type="ARBA" id="ARBA00009477"/>
    </source>
</evidence>
<feature type="coiled-coil region" evidence="2">
    <location>
        <begin position="113"/>
        <end position="178"/>
    </location>
</feature>
<dbReference type="Gene3D" id="2.40.50.100">
    <property type="match status" value="1"/>
</dbReference>
<dbReference type="NCBIfam" id="TIGR01730">
    <property type="entry name" value="RND_mfp"/>
    <property type="match status" value="1"/>
</dbReference>
<evidence type="ECO:0000259" key="5">
    <source>
        <dbReference type="Pfam" id="PF25954"/>
    </source>
</evidence>
<proteinExistence type="inferred from homology"/>
<keyword evidence="2" id="KW-0175">Coiled coil</keyword>
<dbReference type="InterPro" id="IPR058625">
    <property type="entry name" value="MdtA-like_BSH"/>
</dbReference>
<dbReference type="PANTHER" id="PTHR30469:SF15">
    <property type="entry name" value="HLYD FAMILY OF SECRETION PROTEINS"/>
    <property type="match status" value="1"/>
</dbReference>
<evidence type="ECO:0000313" key="6">
    <source>
        <dbReference type="EMBL" id="MBK4735782.1"/>
    </source>
</evidence>
<protein>
    <submittedName>
        <fullName evidence="6">Efflux RND transporter periplasmic adaptor subunit</fullName>
    </submittedName>
</protein>
<evidence type="ECO:0000259" key="4">
    <source>
        <dbReference type="Pfam" id="PF25917"/>
    </source>
</evidence>
<dbReference type="RefSeq" id="WP_200592550.1">
    <property type="nucleotide sequence ID" value="NZ_JAEPBG010000005.1"/>
</dbReference>
<dbReference type="PROSITE" id="PS51257">
    <property type="entry name" value="PROKAR_LIPOPROTEIN"/>
    <property type="match status" value="1"/>
</dbReference>
<dbReference type="InterPro" id="IPR006143">
    <property type="entry name" value="RND_pump_MFP"/>
</dbReference>
<comment type="similarity">
    <text evidence="1">Belongs to the membrane fusion protein (MFP) (TC 8.A.1) family.</text>
</comment>
<dbReference type="Pfam" id="PF25876">
    <property type="entry name" value="HH_MFP_RND"/>
    <property type="match status" value="1"/>
</dbReference>
<dbReference type="AlphaFoldDB" id="A0A934SZD3"/>
<dbReference type="PANTHER" id="PTHR30469">
    <property type="entry name" value="MULTIDRUG RESISTANCE PROTEIN MDTA"/>
    <property type="match status" value="1"/>
</dbReference>
<dbReference type="GO" id="GO:1990281">
    <property type="term" value="C:efflux pump complex"/>
    <property type="evidence" value="ECO:0007669"/>
    <property type="project" value="TreeGrafter"/>
</dbReference>